<keyword evidence="2" id="KW-0472">Membrane</keyword>
<dbReference type="Proteomes" id="UP000239415">
    <property type="component" value="Unassembled WGS sequence"/>
</dbReference>
<dbReference type="RefSeq" id="WP_106330909.1">
    <property type="nucleotide sequence ID" value="NZ_BOMO01000163.1"/>
</dbReference>
<accession>A0A2T0JIR6</accession>
<proteinExistence type="predicted"/>
<keyword evidence="2" id="KW-1133">Transmembrane helix</keyword>
<organism evidence="3 4">
    <name type="scientific">Actinoplanes italicus</name>
    <dbReference type="NCBI Taxonomy" id="113567"/>
    <lineage>
        <taxon>Bacteria</taxon>
        <taxon>Bacillati</taxon>
        <taxon>Actinomycetota</taxon>
        <taxon>Actinomycetes</taxon>
        <taxon>Micromonosporales</taxon>
        <taxon>Micromonosporaceae</taxon>
        <taxon>Actinoplanes</taxon>
    </lineage>
</organism>
<sequence length="184" mass="19457">MSYPPGHDHHPASPPPPVQPRPWLWIGAVALALVVGAGGTALAMSSSDEPASRTEQAIATVDEQLAQPTPAAAGTTTAAPSPAPVETPPVTAAKLSPQILDQECFGSAGCTVEFEIKLDWEGERVPLGTTWRVTYEVTGIEDGPMIGVFQLTHDRFDTVVRDADTKGPNAKIRIKTKLIELESA</sequence>
<dbReference type="EMBL" id="PVMZ01000042">
    <property type="protein sequence ID" value="PRX07342.1"/>
    <property type="molecule type" value="Genomic_DNA"/>
</dbReference>
<evidence type="ECO:0000313" key="3">
    <source>
        <dbReference type="EMBL" id="PRX07342.1"/>
    </source>
</evidence>
<gene>
    <name evidence="3" type="ORF">CLV67_14217</name>
</gene>
<comment type="caution">
    <text evidence="3">The sequence shown here is derived from an EMBL/GenBank/DDBJ whole genome shotgun (WGS) entry which is preliminary data.</text>
</comment>
<dbReference type="OrthoDB" id="4218022at2"/>
<dbReference type="AlphaFoldDB" id="A0A2T0JIR6"/>
<protein>
    <submittedName>
        <fullName evidence="3">Uncharacterized protein</fullName>
    </submittedName>
</protein>
<evidence type="ECO:0000256" key="2">
    <source>
        <dbReference type="SAM" id="Phobius"/>
    </source>
</evidence>
<feature type="compositionally biased region" description="Low complexity" evidence="1">
    <location>
        <begin position="69"/>
        <end position="80"/>
    </location>
</feature>
<keyword evidence="4" id="KW-1185">Reference proteome</keyword>
<reference evidence="3 4" key="1">
    <citation type="submission" date="2018-03" db="EMBL/GenBank/DDBJ databases">
        <title>Genomic Encyclopedia of Archaeal and Bacterial Type Strains, Phase II (KMG-II): from individual species to whole genera.</title>
        <authorList>
            <person name="Goeker M."/>
        </authorList>
    </citation>
    <scope>NUCLEOTIDE SEQUENCE [LARGE SCALE GENOMIC DNA]</scope>
    <source>
        <strain evidence="3 4">DSM 43146</strain>
    </source>
</reference>
<evidence type="ECO:0000313" key="4">
    <source>
        <dbReference type="Proteomes" id="UP000239415"/>
    </source>
</evidence>
<feature type="transmembrane region" description="Helical" evidence="2">
    <location>
        <begin position="23"/>
        <end position="44"/>
    </location>
</feature>
<name>A0A2T0JIR6_9ACTN</name>
<keyword evidence="2" id="KW-0812">Transmembrane</keyword>
<feature type="region of interest" description="Disordered" evidence="1">
    <location>
        <begin position="69"/>
        <end position="89"/>
    </location>
</feature>
<evidence type="ECO:0000256" key="1">
    <source>
        <dbReference type="SAM" id="MobiDB-lite"/>
    </source>
</evidence>